<proteinExistence type="inferred from homology"/>
<gene>
    <name evidence="5" type="ORF">SAMN02787118_115137</name>
</gene>
<dbReference type="InterPro" id="IPR013830">
    <property type="entry name" value="SGNH_hydro"/>
</dbReference>
<comment type="similarity">
    <text evidence="1">Belongs to the 'GDSL' lipolytic enzyme family.</text>
</comment>
<dbReference type="GO" id="GO:0016787">
    <property type="term" value="F:hydrolase activity"/>
    <property type="evidence" value="ECO:0007669"/>
    <property type="project" value="UniProtKB-KW"/>
</dbReference>
<dbReference type="Gene3D" id="2.60.120.430">
    <property type="entry name" value="Galactose-binding lectin"/>
    <property type="match status" value="1"/>
</dbReference>
<evidence type="ECO:0000259" key="4">
    <source>
        <dbReference type="Pfam" id="PF13472"/>
    </source>
</evidence>
<evidence type="ECO:0000256" key="3">
    <source>
        <dbReference type="SAM" id="MobiDB-lite"/>
    </source>
</evidence>
<evidence type="ECO:0000313" key="6">
    <source>
        <dbReference type="Proteomes" id="UP000181942"/>
    </source>
</evidence>
<feature type="region of interest" description="Disordered" evidence="3">
    <location>
        <begin position="1"/>
        <end position="57"/>
    </location>
</feature>
<name>A0A1I2NS28_9ACTN</name>
<dbReference type="PANTHER" id="PTHR43695:SF1">
    <property type="entry name" value="RHAMNOGALACTURONAN ACETYLESTERASE"/>
    <property type="match status" value="1"/>
</dbReference>
<dbReference type="AlphaFoldDB" id="A0A1I2NS28"/>
<evidence type="ECO:0000256" key="2">
    <source>
        <dbReference type="ARBA" id="ARBA00022801"/>
    </source>
</evidence>
<dbReference type="CDD" id="cd01821">
    <property type="entry name" value="Rhamnogalacturan_acetylesterase_like"/>
    <property type="match status" value="1"/>
</dbReference>
<dbReference type="PANTHER" id="PTHR43695">
    <property type="entry name" value="PUTATIVE (AFU_ORTHOLOGUE AFUA_2G17250)-RELATED"/>
    <property type="match status" value="1"/>
</dbReference>
<organism evidence="5 6">
    <name type="scientific">Streptomyces mirabilis</name>
    <dbReference type="NCBI Taxonomy" id="68239"/>
    <lineage>
        <taxon>Bacteria</taxon>
        <taxon>Bacillati</taxon>
        <taxon>Actinomycetota</taxon>
        <taxon>Actinomycetes</taxon>
        <taxon>Kitasatosporales</taxon>
        <taxon>Streptomycetaceae</taxon>
        <taxon>Streptomyces</taxon>
    </lineage>
</organism>
<dbReference type="Gene3D" id="3.40.50.1110">
    <property type="entry name" value="SGNH hydrolase"/>
    <property type="match status" value="1"/>
</dbReference>
<protein>
    <submittedName>
        <fullName evidence="5">Lysophospholipase L1</fullName>
    </submittedName>
</protein>
<feature type="compositionally biased region" description="Basic residues" evidence="3">
    <location>
        <begin position="17"/>
        <end position="29"/>
    </location>
</feature>
<reference evidence="5 6" key="1">
    <citation type="submission" date="2016-10" db="EMBL/GenBank/DDBJ databases">
        <authorList>
            <person name="de Groot N.N."/>
        </authorList>
    </citation>
    <scope>NUCLEOTIDE SEQUENCE [LARGE SCALE GENOMIC DNA]</scope>
    <source>
        <strain evidence="5 6">OK461</strain>
    </source>
</reference>
<dbReference type="InterPro" id="IPR008979">
    <property type="entry name" value="Galactose-bd-like_sf"/>
</dbReference>
<feature type="domain" description="SGNH hydrolase-type esterase" evidence="4">
    <location>
        <begin position="195"/>
        <end position="346"/>
    </location>
</feature>
<dbReference type="SUPFAM" id="SSF52266">
    <property type="entry name" value="SGNH hydrolase"/>
    <property type="match status" value="1"/>
</dbReference>
<dbReference type="STRING" id="68239.GCA_000745715_06736"/>
<sequence>MRRFIQGDPGEVQARPHAARHALSPHRPKAQVAPLRGPSSGTPTARTERRGNAPTLPRGRLAGVAALAAATALTVTPAQAHGGPRALGLENCTATACHFDVAPGTYDVRVRLGGETAASTSVSGETRRALLPETATAAGKPVTRSFTVNVRTPEGEPTGPDGTPGLDLVLGGSAPALADIRVTPAVPHTRQVFLVGDSTVCDQPGDPYTGWGQQLPQYLRKGVSVANYADSGESTVTYLENPALFPTVQPLIRRHDLVLIQLAHNDKTTDEPTYRANLETLVAGVRARGGDPVLVTPIVRRWFNADGTLNNDTALLVNGLGVNHPAVIRSVAAAEHVPLIDLTAKTKALVESLGVEGSKAIYLYNEKRDNTHTSVHGATVYAGLVRDELLAQHLVPERQVRVG</sequence>
<dbReference type="Proteomes" id="UP000181942">
    <property type="component" value="Unassembled WGS sequence"/>
</dbReference>
<dbReference type="InterPro" id="IPR036514">
    <property type="entry name" value="SGNH_hydro_sf"/>
</dbReference>
<keyword evidence="2" id="KW-0378">Hydrolase</keyword>
<evidence type="ECO:0000256" key="1">
    <source>
        <dbReference type="ARBA" id="ARBA00008668"/>
    </source>
</evidence>
<accession>A0A1I2NS28</accession>
<dbReference type="SUPFAM" id="SSF49785">
    <property type="entry name" value="Galactose-binding domain-like"/>
    <property type="match status" value="1"/>
</dbReference>
<dbReference type="InterPro" id="IPR037459">
    <property type="entry name" value="RhgT-like"/>
</dbReference>
<dbReference type="Pfam" id="PF13472">
    <property type="entry name" value="Lipase_GDSL_2"/>
    <property type="match status" value="1"/>
</dbReference>
<dbReference type="EMBL" id="FONR01000015">
    <property type="protein sequence ID" value="SFG06724.1"/>
    <property type="molecule type" value="Genomic_DNA"/>
</dbReference>
<evidence type="ECO:0000313" key="5">
    <source>
        <dbReference type="EMBL" id="SFG06724.1"/>
    </source>
</evidence>